<name>A0ABN1WEL6_9PSEU</name>
<feature type="compositionally biased region" description="Basic and acidic residues" evidence="1">
    <location>
        <begin position="595"/>
        <end position="609"/>
    </location>
</feature>
<feature type="region of interest" description="Disordered" evidence="1">
    <location>
        <begin position="38"/>
        <end position="138"/>
    </location>
</feature>
<dbReference type="EMBL" id="BAAALN010000010">
    <property type="protein sequence ID" value="GAA1244408.1"/>
    <property type="molecule type" value="Genomic_DNA"/>
</dbReference>
<dbReference type="SUPFAM" id="SSF140453">
    <property type="entry name" value="EsxAB dimer-like"/>
    <property type="match status" value="1"/>
</dbReference>
<feature type="compositionally biased region" description="Low complexity" evidence="1">
    <location>
        <begin position="725"/>
        <end position="749"/>
    </location>
</feature>
<feature type="compositionally biased region" description="Basic and acidic residues" evidence="1">
    <location>
        <begin position="517"/>
        <end position="545"/>
    </location>
</feature>
<feature type="region of interest" description="Disordered" evidence="1">
    <location>
        <begin position="397"/>
        <end position="825"/>
    </location>
</feature>
<proteinExistence type="predicted"/>
<gene>
    <name evidence="2" type="ORF">GCM10009676_32740</name>
</gene>
<accession>A0ABN1WEL6</accession>
<feature type="compositionally biased region" description="Low complexity" evidence="1">
    <location>
        <begin position="560"/>
        <end position="573"/>
    </location>
</feature>
<comment type="caution">
    <text evidence="2">The sequence shown here is derived from an EMBL/GenBank/DDBJ whole genome shotgun (WGS) entry which is preliminary data.</text>
</comment>
<feature type="compositionally biased region" description="Gly residues" evidence="1">
    <location>
        <begin position="441"/>
        <end position="457"/>
    </location>
</feature>
<feature type="compositionally biased region" description="Gly residues" evidence="1">
    <location>
        <begin position="672"/>
        <end position="714"/>
    </location>
</feature>
<evidence type="ECO:0000256" key="1">
    <source>
        <dbReference type="SAM" id="MobiDB-lite"/>
    </source>
</evidence>
<protein>
    <recommendedName>
        <fullName evidence="4">WXG100 family type VII secretion target</fullName>
    </recommendedName>
</protein>
<reference evidence="2 3" key="1">
    <citation type="journal article" date="2019" name="Int. J. Syst. Evol. Microbiol.">
        <title>The Global Catalogue of Microorganisms (GCM) 10K type strain sequencing project: providing services to taxonomists for standard genome sequencing and annotation.</title>
        <authorList>
            <consortium name="The Broad Institute Genomics Platform"/>
            <consortium name="The Broad Institute Genome Sequencing Center for Infectious Disease"/>
            <person name="Wu L."/>
            <person name="Ma J."/>
        </authorList>
    </citation>
    <scope>NUCLEOTIDE SEQUENCE [LARGE SCALE GENOMIC DNA]</scope>
    <source>
        <strain evidence="2 3">JCM 13023</strain>
    </source>
</reference>
<evidence type="ECO:0000313" key="3">
    <source>
        <dbReference type="Proteomes" id="UP001500653"/>
    </source>
</evidence>
<feature type="compositionally biased region" description="Gly residues" evidence="1">
    <location>
        <begin position="750"/>
        <end position="788"/>
    </location>
</feature>
<feature type="compositionally biased region" description="Gly residues" evidence="1">
    <location>
        <begin position="63"/>
        <end position="78"/>
    </location>
</feature>
<keyword evidence="3" id="KW-1185">Reference proteome</keyword>
<evidence type="ECO:0000313" key="2">
    <source>
        <dbReference type="EMBL" id="GAA1244408.1"/>
    </source>
</evidence>
<organism evidence="2 3">
    <name type="scientific">Prauserella halophila</name>
    <dbReference type="NCBI Taxonomy" id="185641"/>
    <lineage>
        <taxon>Bacteria</taxon>
        <taxon>Bacillati</taxon>
        <taxon>Actinomycetota</taxon>
        <taxon>Actinomycetes</taxon>
        <taxon>Pseudonocardiales</taxon>
        <taxon>Pseudonocardiaceae</taxon>
        <taxon>Prauserella</taxon>
    </lineage>
</organism>
<feature type="compositionally biased region" description="Basic and acidic residues" evidence="1">
    <location>
        <begin position="86"/>
        <end position="115"/>
    </location>
</feature>
<dbReference type="Proteomes" id="UP001500653">
    <property type="component" value="Unassembled WGS sequence"/>
</dbReference>
<evidence type="ECO:0008006" key="4">
    <source>
        <dbReference type="Google" id="ProtNLM"/>
    </source>
</evidence>
<dbReference type="InterPro" id="IPR036689">
    <property type="entry name" value="ESAT-6-like_sf"/>
</dbReference>
<sequence>MSIFDSEPKYTWDETKEILDDPHVSADTKQAVLGHYAMAGDGNDSAESYYEKYNVSSTPQGDPYGGSPYGGGPYGGGDWRSYQGYDSDKDPYDKAREESEEGSYRGDQVESKLDENKEELEQAQPPGPSSSSTTTGVTTSDELLELAEDALDTFHKFLPIDAEVPADSQHIDGPLDYASDIKEQYWQQGGIDFQKFLDDAEQLKKAFGTLEGLQQSTQEDLNSLYRDWTGDAANTSYQRYNEDIEPNSTDLLEHLSGASQVIETAVRTVFDSVKQKAEQVMQLYTPTVGQATPETARKVMALAKGDFDSQDEVLEVAAWVDSVCGSNLESTIRADNCGLNDENKELVQTECKTWIRESWNVDLYDNLYSSFTSLCESTKEAVDQAYGTLNEYLGAYENGFPNQPGGTQPGGQQPGVDAGVGTPGGGASTPDVPTPGPGVSTPGGGSPGGGASGGGGAPATPTPEVSTPEAPEFETPASGTGGPGSGTDGEIPDVTTPQSTIDTDGDGEPDSLLGRPGGDRDKLTVEEGDNKLEITEPDADGKMEISVDDGDGPLQDYQLDFGTGDDAADAGADTGDRGDFGPTGAGDGGGAAGDKVYRPDPDGKIRIEDGDMELVAEQPDGPDGPTLVTVDDGNGEPTTYTLDGLDGGPDSGLSSLPNGFTPPSSSSSDLGDLGGDSGGGSGGGAAGSGSIGAGAGSIGAGAGSLDGGGGGFSAEGGPPQPLDEGSSTSATTGAPPASGAPAAAAAPSGGEAGGAGGSGTGGRAGMGGGMMGAPMGGAGAGGQGGGGEARTSSYRIDGGLFDGSESPQAITGTIGDDPPAVRYDK</sequence>
<dbReference type="Gene3D" id="1.10.287.1060">
    <property type="entry name" value="ESAT-6-like"/>
    <property type="match status" value="1"/>
</dbReference>
<feature type="compositionally biased region" description="Low complexity" evidence="1">
    <location>
        <begin position="129"/>
        <end position="138"/>
    </location>
</feature>
<dbReference type="RefSeq" id="WP_344056472.1">
    <property type="nucleotide sequence ID" value="NZ_BAAALN010000010.1"/>
</dbReference>
<feature type="compositionally biased region" description="Gly residues" evidence="1">
    <location>
        <begin position="581"/>
        <end position="592"/>
    </location>
</feature>